<accession>A0A975GM83</accession>
<evidence type="ECO:0000313" key="1">
    <source>
        <dbReference type="EMBL" id="QTA86547.1"/>
    </source>
</evidence>
<protein>
    <submittedName>
        <fullName evidence="1">Uncharacterized protein</fullName>
    </submittedName>
</protein>
<dbReference type="Proteomes" id="UP000663722">
    <property type="component" value="Chromosome"/>
</dbReference>
<name>A0A975GM83_9BACT</name>
<dbReference type="KEGG" id="dmm:dnm_025710"/>
<keyword evidence="2" id="KW-1185">Reference proteome</keyword>
<proteinExistence type="predicted"/>
<reference evidence="1" key="1">
    <citation type="journal article" date="2021" name="Microb. Physiol.">
        <title>Proteogenomic Insights into the Physiology of Marine, Sulfate-Reducing, Filamentous Desulfonema limicola and Desulfonema magnum.</title>
        <authorList>
            <person name="Schnaars V."/>
            <person name="Wohlbrand L."/>
            <person name="Scheve S."/>
            <person name="Hinrichs C."/>
            <person name="Reinhardt R."/>
            <person name="Rabus R."/>
        </authorList>
    </citation>
    <scope>NUCLEOTIDE SEQUENCE</scope>
    <source>
        <strain evidence="1">4be13</strain>
    </source>
</reference>
<gene>
    <name evidence="1" type="ORF">dnm_025710</name>
</gene>
<organism evidence="1 2">
    <name type="scientific">Desulfonema magnum</name>
    <dbReference type="NCBI Taxonomy" id="45655"/>
    <lineage>
        <taxon>Bacteria</taxon>
        <taxon>Pseudomonadati</taxon>
        <taxon>Thermodesulfobacteriota</taxon>
        <taxon>Desulfobacteria</taxon>
        <taxon>Desulfobacterales</taxon>
        <taxon>Desulfococcaceae</taxon>
        <taxon>Desulfonema</taxon>
    </lineage>
</organism>
<sequence>MIKFFFCHSCESRNPRPPEPWHRPKMDSCFRRNDRLSDQIGSKNFDHQVK</sequence>
<dbReference type="AlphaFoldDB" id="A0A975GM83"/>
<evidence type="ECO:0000313" key="2">
    <source>
        <dbReference type="Proteomes" id="UP000663722"/>
    </source>
</evidence>
<dbReference type="EMBL" id="CP061800">
    <property type="protein sequence ID" value="QTA86547.1"/>
    <property type="molecule type" value="Genomic_DNA"/>
</dbReference>